<dbReference type="Proteomes" id="UP000077856">
    <property type="component" value="Chromosome"/>
</dbReference>
<organism evidence="1 2">
    <name type="scientific">Cytobacillus oceanisediminis 2691</name>
    <dbReference type="NCBI Taxonomy" id="1196031"/>
    <lineage>
        <taxon>Bacteria</taxon>
        <taxon>Bacillati</taxon>
        <taxon>Bacillota</taxon>
        <taxon>Bacilli</taxon>
        <taxon>Bacillales</taxon>
        <taxon>Bacillaceae</taxon>
        <taxon>Cytobacillus</taxon>
    </lineage>
</organism>
<accession>A0A160MC45</accession>
<dbReference type="eggNOG" id="ENOG5032YSZ">
    <property type="taxonomic scope" value="Bacteria"/>
</dbReference>
<reference evidence="1 2" key="1">
    <citation type="submission" date="2016-04" db="EMBL/GenBank/DDBJ databases">
        <title>Complete genome sequence of Bacillus oceanisediminis strain 2691.</title>
        <authorList>
            <person name="Jeong H."/>
            <person name="Kim H.J."/>
            <person name="Lee D.-W."/>
        </authorList>
    </citation>
    <scope>NUCLEOTIDE SEQUENCE [LARGE SCALE GENOMIC DNA]</scope>
    <source>
        <strain evidence="1 2">2691</strain>
    </source>
</reference>
<dbReference type="KEGG" id="bon:A361_13780"/>
<sequence>MIDRHLIEQIVEEVVKNLFGAKSAPNSKSKHNILAVGDLGKVDPNILEVLEENWNVLPYDFSEEAELHNVMRVIFLDASQDLFVKGALGICDTPESELLSACIMDYVPVTLIPKTKLYKILNGEKKTNGEYSLSLMEYKEKLLKFGVEINSLEDFSAPKPISADQPLSKKLITQRDVQECKMNEILADKQTIITPLARDTARELGKSIIVMDTKGAENTWKWER</sequence>
<dbReference type="EMBL" id="CP015506">
    <property type="protein sequence ID" value="AND40173.1"/>
    <property type="molecule type" value="Genomic_DNA"/>
</dbReference>
<name>A0A160MC45_9BACI</name>
<dbReference type="RefSeq" id="WP_019383116.1">
    <property type="nucleotide sequence ID" value="NZ_CP015506.1"/>
</dbReference>
<proteinExistence type="predicted"/>
<protein>
    <recommendedName>
        <fullName evidence="3">Ethanolamine utilization protein</fullName>
    </recommendedName>
</protein>
<gene>
    <name evidence="1" type="ORF">A361_13780</name>
</gene>
<dbReference type="AlphaFoldDB" id="A0A160MC45"/>
<dbReference type="STRING" id="1196031.A361_13780"/>
<evidence type="ECO:0000313" key="1">
    <source>
        <dbReference type="EMBL" id="AND40173.1"/>
    </source>
</evidence>
<evidence type="ECO:0000313" key="2">
    <source>
        <dbReference type="Proteomes" id="UP000077856"/>
    </source>
</evidence>
<evidence type="ECO:0008006" key="3">
    <source>
        <dbReference type="Google" id="ProtNLM"/>
    </source>
</evidence>